<protein>
    <recommendedName>
        <fullName evidence="4">Leucine-binding protein domain-containing protein</fullName>
    </recommendedName>
</protein>
<evidence type="ECO:0000256" key="2">
    <source>
        <dbReference type="ARBA" id="ARBA00022729"/>
    </source>
</evidence>
<feature type="signal peptide" evidence="3">
    <location>
        <begin position="1"/>
        <end position="31"/>
    </location>
</feature>
<comment type="similarity">
    <text evidence="1">Belongs to the leucine-binding protein family.</text>
</comment>
<evidence type="ECO:0000256" key="1">
    <source>
        <dbReference type="ARBA" id="ARBA00010062"/>
    </source>
</evidence>
<dbReference type="SUPFAM" id="SSF53822">
    <property type="entry name" value="Periplasmic binding protein-like I"/>
    <property type="match status" value="1"/>
</dbReference>
<dbReference type="PANTHER" id="PTHR47235">
    <property type="entry name" value="BLR6548 PROTEIN"/>
    <property type="match status" value="1"/>
</dbReference>
<reference evidence="5 6" key="1">
    <citation type="journal article" date="2017" name="New Microbes New Infect">
        <title>Genome sequence of 'Leucobacter massiliensis' sp. nov. isolated from human pharynx after travel to the 2014 Hajj.</title>
        <authorList>
            <person name="Leangapichart T."/>
            <person name="Gautret P."/>
            <person name="Nguyen T.T."/>
            <person name="Armstrong N."/>
            <person name="Rolain J.M."/>
        </authorList>
    </citation>
    <scope>NUCLEOTIDE SEQUENCE [LARGE SCALE GENOMIC DNA]</scope>
    <source>
        <strain evidence="5 6">122RC15</strain>
    </source>
</reference>
<feature type="chain" id="PRO_5039079211" description="Leucine-binding protein domain-containing protein" evidence="3">
    <location>
        <begin position="32"/>
        <end position="438"/>
    </location>
</feature>
<dbReference type="Pfam" id="PF13458">
    <property type="entry name" value="Peripla_BP_6"/>
    <property type="match status" value="1"/>
</dbReference>
<name>A0A2S9QNM3_9MICO</name>
<evidence type="ECO:0000259" key="4">
    <source>
        <dbReference type="Pfam" id="PF13458"/>
    </source>
</evidence>
<sequence length="438" mass="45057">MTKESPMKKNTQLAGWASLLAVAGLALSGCAGTPTGGSTGGGGASGELVGGPGVDVDAKTIRIGTLVPVSGVFAGAITNIEGIEAAFHRATSEGGALEGWTVEVVNQDTKYDAATAIPLYEGMKDDVAMISIVLGSTIIDAMLPSIETDGVTLIPGGTTPNLQFAEHIVPSLPMTSAHASSLIPYAIENYDVGDATFCSLTVEDTLGAYVVENFEFTVEELGLTKGVETTFAPNTDQLTAQITALKNGKCDVVMTGGTGSFLQTFAVQAVQQDYAPLVLAGNSSYNVTLATGPGADWLAEHAIISVPGDEWLGTDAPGQAMMIEDLTAVNPDFVPTANAHLTGYVNGMLTAEILAAAIDAGDLSREGIAAAAAGIGTWEDELGLAGGDVVVGETAAGNVPPSKLSMFRIDPDVPTGLALERYYYESEVTNDYIESIRP</sequence>
<comment type="caution">
    <text evidence="5">The sequence shown here is derived from an EMBL/GenBank/DDBJ whole genome shotgun (WGS) entry which is preliminary data.</text>
</comment>
<dbReference type="InterPro" id="IPR028082">
    <property type="entry name" value="Peripla_BP_I"/>
</dbReference>
<evidence type="ECO:0000256" key="3">
    <source>
        <dbReference type="SAM" id="SignalP"/>
    </source>
</evidence>
<evidence type="ECO:0000313" key="6">
    <source>
        <dbReference type="Proteomes" id="UP000238650"/>
    </source>
</evidence>
<dbReference type="PANTHER" id="PTHR47235:SF1">
    <property type="entry name" value="BLR6548 PROTEIN"/>
    <property type="match status" value="1"/>
</dbReference>
<feature type="domain" description="Leucine-binding protein" evidence="4">
    <location>
        <begin position="60"/>
        <end position="392"/>
    </location>
</feature>
<organism evidence="5 6">
    <name type="scientific">Leucobacter massiliensis</name>
    <dbReference type="NCBI Taxonomy" id="1686285"/>
    <lineage>
        <taxon>Bacteria</taxon>
        <taxon>Bacillati</taxon>
        <taxon>Actinomycetota</taxon>
        <taxon>Actinomycetes</taxon>
        <taxon>Micrococcales</taxon>
        <taxon>Microbacteriaceae</taxon>
        <taxon>Leucobacter</taxon>
    </lineage>
</organism>
<proteinExistence type="inferred from homology"/>
<dbReference type="Proteomes" id="UP000238650">
    <property type="component" value="Unassembled WGS sequence"/>
</dbReference>
<evidence type="ECO:0000313" key="5">
    <source>
        <dbReference type="EMBL" id="PRI11187.1"/>
    </source>
</evidence>
<dbReference type="PROSITE" id="PS51257">
    <property type="entry name" value="PROKAR_LIPOPROTEIN"/>
    <property type="match status" value="1"/>
</dbReference>
<dbReference type="AlphaFoldDB" id="A0A2S9QNM3"/>
<gene>
    <name evidence="5" type="ORF">B4915_10055</name>
</gene>
<dbReference type="InterPro" id="IPR028081">
    <property type="entry name" value="Leu-bd"/>
</dbReference>
<dbReference type="Gene3D" id="3.40.50.2300">
    <property type="match status" value="2"/>
</dbReference>
<keyword evidence="2 3" id="KW-0732">Signal</keyword>
<keyword evidence="6" id="KW-1185">Reference proteome</keyword>
<dbReference type="EMBL" id="MWZD01000017">
    <property type="protein sequence ID" value="PRI11187.1"/>
    <property type="molecule type" value="Genomic_DNA"/>
</dbReference>
<accession>A0A2S9QNM3</accession>